<dbReference type="EMBL" id="LR699555">
    <property type="protein sequence ID" value="VVD30951.1"/>
    <property type="molecule type" value="Genomic_DNA"/>
</dbReference>
<dbReference type="RefSeq" id="WP_197740326.1">
    <property type="nucleotide sequence ID" value="NZ_LR699555.1"/>
</dbReference>
<organism evidence="2 3">
    <name type="scientific">Paraburkholderia dioscoreae</name>
    <dbReference type="NCBI Taxonomy" id="2604047"/>
    <lineage>
        <taxon>Bacteria</taxon>
        <taxon>Pseudomonadati</taxon>
        <taxon>Pseudomonadota</taxon>
        <taxon>Betaproteobacteria</taxon>
        <taxon>Burkholderiales</taxon>
        <taxon>Burkholderiaceae</taxon>
        <taxon>Paraburkholderia</taxon>
    </lineage>
</organism>
<protein>
    <submittedName>
        <fullName evidence="2">Uncharacterized protein</fullName>
    </submittedName>
</protein>
<name>A0A5Q4ZGR0_9BURK</name>
<evidence type="ECO:0000256" key="1">
    <source>
        <dbReference type="SAM" id="MobiDB-lite"/>
    </source>
</evidence>
<dbReference type="AlphaFoldDB" id="A0A5Q4ZGR0"/>
<feature type="region of interest" description="Disordered" evidence="1">
    <location>
        <begin position="156"/>
        <end position="176"/>
    </location>
</feature>
<keyword evidence="2" id="KW-0614">Plasmid</keyword>
<evidence type="ECO:0000313" key="2">
    <source>
        <dbReference type="EMBL" id="VVD30951.1"/>
    </source>
</evidence>
<accession>A0A5Q4ZGR0</accession>
<proteinExistence type="predicted"/>
<keyword evidence="3" id="KW-1185">Reference proteome</keyword>
<reference evidence="2 3" key="1">
    <citation type="submission" date="2019-08" db="EMBL/GenBank/DDBJ databases">
        <authorList>
            <person name="Herpell B J."/>
        </authorList>
    </citation>
    <scope>NUCLEOTIDE SEQUENCE [LARGE SCALE GENOMIC DNA]</scope>
    <source>
        <strain evidence="3">Msb3</strain>
        <plasmid evidence="2 3">pI</plasmid>
    </source>
</reference>
<dbReference type="Gene3D" id="1.10.10.60">
    <property type="entry name" value="Homeodomain-like"/>
    <property type="match status" value="1"/>
</dbReference>
<sequence length="176" mass="19625">MLTDEQKTLIRKGLSKGVADTQIAESIGVKHMAVFGYRKSLGITAAQVLEVRYDTWIRLLESGMSVDLVASLYKVKPESVLNTLYRKRKFSYTEAKKRGQRAIEAEFRKALGITAQDVREQRLEAWVRLADSGMSIEAIAGIYNLKPTTVRSALRKKPRTAGASAESNSDPAAFDW</sequence>
<evidence type="ECO:0000313" key="3">
    <source>
        <dbReference type="Proteomes" id="UP000325811"/>
    </source>
</evidence>
<geneLocation type="plasmid" evidence="2 3">
    <name>pI</name>
</geneLocation>
<gene>
    <name evidence="2" type="ORF">PDMSB3_0115</name>
</gene>
<dbReference type="KEGG" id="pdio:PDMSB3_0115.2"/>
<dbReference type="Proteomes" id="UP000325811">
    <property type="component" value="Plasmid pI"/>
</dbReference>